<organism evidence="9 10">
    <name type="scientific">Ruicaihuangia caeni</name>
    <dbReference type="NCBI Taxonomy" id="3042517"/>
    <lineage>
        <taxon>Bacteria</taxon>
        <taxon>Bacillati</taxon>
        <taxon>Actinomycetota</taxon>
        <taxon>Actinomycetes</taxon>
        <taxon>Micrococcales</taxon>
        <taxon>Microbacteriaceae</taxon>
        <taxon>Ruicaihuangia</taxon>
    </lineage>
</organism>
<dbReference type="Pfam" id="PF00528">
    <property type="entry name" value="BPD_transp_1"/>
    <property type="match status" value="1"/>
</dbReference>
<keyword evidence="2 7" id="KW-0813">Transport</keyword>
<feature type="transmembrane region" description="Helical" evidence="7">
    <location>
        <begin position="138"/>
        <end position="158"/>
    </location>
</feature>
<comment type="similarity">
    <text evidence="7">Belongs to the binding-protein-dependent transport system permease family.</text>
</comment>
<dbReference type="GO" id="GO:0005886">
    <property type="term" value="C:plasma membrane"/>
    <property type="evidence" value="ECO:0007669"/>
    <property type="project" value="UniProtKB-SubCell"/>
</dbReference>
<dbReference type="AlphaFoldDB" id="A0AAW6T734"/>
<evidence type="ECO:0000256" key="4">
    <source>
        <dbReference type="ARBA" id="ARBA00022692"/>
    </source>
</evidence>
<comment type="subcellular location">
    <subcellularLocation>
        <location evidence="1 7">Cell membrane</location>
        <topology evidence="1 7">Multi-pass membrane protein</topology>
    </subcellularLocation>
</comment>
<dbReference type="GO" id="GO:0055085">
    <property type="term" value="P:transmembrane transport"/>
    <property type="evidence" value="ECO:0007669"/>
    <property type="project" value="InterPro"/>
</dbReference>
<evidence type="ECO:0000256" key="2">
    <source>
        <dbReference type="ARBA" id="ARBA00022448"/>
    </source>
</evidence>
<feature type="transmembrane region" description="Helical" evidence="7">
    <location>
        <begin position="106"/>
        <end position="126"/>
    </location>
</feature>
<reference evidence="9 10" key="1">
    <citation type="submission" date="2023-04" db="EMBL/GenBank/DDBJ databases">
        <title>Klugiella caeni sp. nov. isolated from the sludge of biochemical tank.</title>
        <authorList>
            <person name="Geng K."/>
        </authorList>
    </citation>
    <scope>NUCLEOTIDE SEQUENCE [LARGE SCALE GENOMIC DNA]</scope>
    <source>
        <strain evidence="9 10">YN-L-19</strain>
    </source>
</reference>
<accession>A0AAW6T734</accession>
<keyword evidence="6 7" id="KW-0472">Membrane</keyword>
<keyword evidence="3" id="KW-1003">Cell membrane</keyword>
<dbReference type="InterPro" id="IPR000515">
    <property type="entry name" value="MetI-like"/>
</dbReference>
<evidence type="ECO:0000259" key="8">
    <source>
        <dbReference type="PROSITE" id="PS50928"/>
    </source>
</evidence>
<evidence type="ECO:0000313" key="9">
    <source>
        <dbReference type="EMBL" id="MDI2099635.1"/>
    </source>
</evidence>
<dbReference type="RefSeq" id="WP_281489427.1">
    <property type="nucleotide sequence ID" value="NZ_CP159582.1"/>
</dbReference>
<keyword evidence="5 7" id="KW-1133">Transmembrane helix</keyword>
<evidence type="ECO:0000256" key="1">
    <source>
        <dbReference type="ARBA" id="ARBA00004651"/>
    </source>
</evidence>
<keyword evidence="4 7" id="KW-0812">Transmembrane</keyword>
<evidence type="ECO:0000313" key="10">
    <source>
        <dbReference type="Proteomes" id="UP001321506"/>
    </source>
</evidence>
<proteinExistence type="inferred from homology"/>
<dbReference type="Gene3D" id="1.10.3720.10">
    <property type="entry name" value="MetI-like"/>
    <property type="match status" value="1"/>
</dbReference>
<dbReference type="SUPFAM" id="SSF161098">
    <property type="entry name" value="MetI-like"/>
    <property type="match status" value="1"/>
</dbReference>
<dbReference type="EMBL" id="JASATX010000006">
    <property type="protein sequence ID" value="MDI2099635.1"/>
    <property type="molecule type" value="Genomic_DNA"/>
</dbReference>
<gene>
    <name evidence="9" type="ORF">QF206_11735</name>
</gene>
<feature type="transmembrane region" description="Helical" evidence="7">
    <location>
        <begin position="21"/>
        <end position="43"/>
    </location>
</feature>
<feature type="transmembrane region" description="Helical" evidence="7">
    <location>
        <begin position="201"/>
        <end position="224"/>
    </location>
</feature>
<comment type="caution">
    <text evidence="9">The sequence shown here is derived from an EMBL/GenBank/DDBJ whole genome shotgun (WGS) entry which is preliminary data.</text>
</comment>
<keyword evidence="10" id="KW-1185">Reference proteome</keyword>
<sequence length="270" mass="28140">MTQLSVAAPVRLSIRGNVVRAVYPAVLVGAVILIAWELAVHLFNIQPYLLPAPSAIVAEFGKSFSTIASAAQITTIAVIGGALLGAATGVIAAFIVALFEKFANTVLVLVAILSCAPVVALAPIFNAWFGATSLMSKIAVAAIMVFFPVMVATTKGLLSVHPLHRELMESLSASRFQLMVWVRIPGAVPSLFDGMRVGATLSVIGIIVAEYFGGTANALGVLIANSAALSQFPLTWAAVAAASLLGLVVYGAVMLIERLVAPWRFTPASR</sequence>
<feature type="transmembrane region" description="Helical" evidence="7">
    <location>
        <begin position="236"/>
        <end position="256"/>
    </location>
</feature>
<dbReference type="PROSITE" id="PS50928">
    <property type="entry name" value="ABC_TM1"/>
    <property type="match status" value="1"/>
</dbReference>
<feature type="transmembrane region" description="Helical" evidence="7">
    <location>
        <begin position="73"/>
        <end position="99"/>
    </location>
</feature>
<dbReference type="PANTHER" id="PTHR30151">
    <property type="entry name" value="ALKANE SULFONATE ABC TRANSPORTER-RELATED, MEMBRANE SUBUNIT"/>
    <property type="match status" value="1"/>
</dbReference>
<evidence type="ECO:0000256" key="7">
    <source>
        <dbReference type="RuleBase" id="RU363032"/>
    </source>
</evidence>
<feature type="domain" description="ABC transmembrane type-1" evidence="8">
    <location>
        <begin position="67"/>
        <end position="257"/>
    </location>
</feature>
<evidence type="ECO:0000256" key="5">
    <source>
        <dbReference type="ARBA" id="ARBA00022989"/>
    </source>
</evidence>
<protein>
    <submittedName>
        <fullName evidence="9">ABC transporter permease</fullName>
    </submittedName>
</protein>
<dbReference type="InterPro" id="IPR035906">
    <property type="entry name" value="MetI-like_sf"/>
</dbReference>
<evidence type="ECO:0000256" key="6">
    <source>
        <dbReference type="ARBA" id="ARBA00023136"/>
    </source>
</evidence>
<dbReference type="Proteomes" id="UP001321506">
    <property type="component" value="Unassembled WGS sequence"/>
</dbReference>
<name>A0AAW6T734_9MICO</name>
<dbReference type="PANTHER" id="PTHR30151:SF41">
    <property type="entry name" value="ABC TRANSPORTER PERMEASE PROTEIN"/>
    <property type="match status" value="1"/>
</dbReference>
<evidence type="ECO:0000256" key="3">
    <source>
        <dbReference type="ARBA" id="ARBA00022475"/>
    </source>
</evidence>